<dbReference type="InterPro" id="IPR019749">
    <property type="entry name" value="Band_41_domain"/>
</dbReference>
<proteinExistence type="predicted"/>
<feature type="compositionally biased region" description="Polar residues" evidence="6">
    <location>
        <begin position="992"/>
        <end position="1007"/>
    </location>
</feature>
<protein>
    <recommendedName>
        <fullName evidence="2">Moesin/ezrin/radixin homolog 1</fullName>
    </recommendedName>
</protein>
<comment type="subcellular location">
    <subcellularLocation>
        <location evidence="1">Cell junction</location>
        <location evidence="1">Adherens junction</location>
    </subcellularLocation>
    <subcellularLocation>
        <location evidence="5">Cell projection</location>
        <location evidence="5">Rhabdomere</location>
    </subcellularLocation>
</comment>
<evidence type="ECO:0000259" key="7">
    <source>
        <dbReference type="PROSITE" id="PS50057"/>
    </source>
</evidence>
<dbReference type="SUPFAM" id="SSF50729">
    <property type="entry name" value="PH domain-like"/>
    <property type="match status" value="1"/>
</dbReference>
<evidence type="ECO:0000256" key="4">
    <source>
        <dbReference type="ARBA" id="ARBA00022737"/>
    </source>
</evidence>
<name>A0A0N4U692_DRAME</name>
<dbReference type="PROSITE" id="PS50057">
    <property type="entry name" value="FERM_3"/>
    <property type="match status" value="1"/>
</dbReference>
<feature type="region of interest" description="Disordered" evidence="6">
    <location>
        <begin position="1181"/>
        <end position="1224"/>
    </location>
</feature>
<dbReference type="CDD" id="cd17098">
    <property type="entry name" value="FERM_F1_FARP1_like"/>
    <property type="match status" value="1"/>
</dbReference>
<dbReference type="PRINTS" id="PR00661">
    <property type="entry name" value="ERMFAMILY"/>
</dbReference>
<keyword evidence="10" id="KW-1185">Reference proteome</keyword>
<feature type="region of interest" description="Disordered" evidence="6">
    <location>
        <begin position="950"/>
        <end position="1008"/>
    </location>
</feature>
<organism evidence="9 11">
    <name type="scientific">Dracunculus medinensis</name>
    <name type="common">Guinea worm</name>
    <dbReference type="NCBI Taxonomy" id="318479"/>
    <lineage>
        <taxon>Eukaryota</taxon>
        <taxon>Metazoa</taxon>
        <taxon>Ecdysozoa</taxon>
        <taxon>Nematoda</taxon>
        <taxon>Chromadorea</taxon>
        <taxon>Rhabditida</taxon>
        <taxon>Spirurina</taxon>
        <taxon>Dracunculoidea</taxon>
        <taxon>Dracunculidae</taxon>
        <taxon>Dracunculus</taxon>
    </lineage>
</organism>
<dbReference type="Pfam" id="PF00373">
    <property type="entry name" value="FERM_M"/>
    <property type="match status" value="1"/>
</dbReference>
<dbReference type="InterPro" id="IPR011993">
    <property type="entry name" value="PH-like_dom_sf"/>
</dbReference>
<dbReference type="PROSITE" id="PS00660">
    <property type="entry name" value="FERM_1"/>
    <property type="match status" value="1"/>
</dbReference>
<dbReference type="PANTHER" id="PTHR45858">
    <property type="entry name" value="FERM DOMAIN CONTAINING PROTEIN"/>
    <property type="match status" value="1"/>
</dbReference>
<dbReference type="FunFam" id="1.20.80.10:FF:000005">
    <property type="entry name" value="FERM, RhoGEF and pleckstrin domain-containing protein 1"/>
    <property type="match status" value="1"/>
</dbReference>
<sequence length="1224" mass="138105">MSLQRQITSSQCRPSIGGIGGMGTAIPKGVGAPPPPGMDPRRGKLMCIKVRMLDDTVGVFHLGHKANGQALFDEVCRHLNLLECDYFGLEFTDCFGNRCWLDKEKAILRQITSTRSNARFYFIVKFYTPNPADLEEEYTRYLFALQIKRDLASGELLCNENTAALLASYIVQSDCGDFSSEDYPDHTYLSSAHFIPNQNTDFQQKVMENHSKIIGMSPGESDMAFLETARRCDFYGVKLHPAKDVEGTDVSLTVAHMGIRVFHLLQCVSTFSWAKIRKLSFKRRKLLIKLHPESYQYYKETIEFSFDGRNECKNFWKKCVEHHAFFRCIEIVSRKKGKEGRFFSKGSSFRCDGIVRYHGRTQKQLIDYVREHRKRREPFTRPLKPSLSSRSDRFSRPPFFDINTGYSVVGDRLLNTSREPRPVFPSTSDGNSVASIQRVNGHQAMDGTGSIRIDYHPRIIHTHSQPNTARSQRNRPSDSYRNGTYSDGERMCTSDMESSTYRIVNNSSRYRPISKPIAGKNPPASENAQSDALTSLSLPNVLGDDVQLVCREFELKCECPPKSASGDNFLEMHQTTRDYDNISEGSYRLSDYEQYSTYSDVPFLYNPVYSTTFTTKRVGDVIVKKVISSNSRSTFSNADDESCKVKGRIKQLDTKTVDNLRENIGEICRNVDCFPGIIKGHESYNVRKIAQDKQSSASSSAPSSLVEYPLHRKLVPIEIDGPNIKLDEYKNRIRKNDEKNIGKKEDAENHAAKRPPSIIYTSKGVILQKPKVIPDVDTYRVSESIYSQINVTQSSASAQNSTVITQPQAIPKTYGAIGPLPGKVITKEDLMITPDGIREKRVKPIVPPKPKNLCSPSGNVEEISELKDIPPHPIVNLQKEEFTLIQRPKTDEAILQRPTLISVQSEDEPEIQKYHLFNSDIPYVLTMRNISTDPTDSSFSTFKDPTEITALPNSFGHTGSLVRNRKQTKSPEMSKRRKSLDLVPRKRLPSPGNYSSQDHSISPTTPESGDILEYLLKRRSQEKTAIVKKGRRGDPRRQTQPVRFNLPPSPEIENQKIASLSQPNLNGNDVMDIEEEIIENFVEEDTKKIEDDQRSCGEYDNVSPKFIQADEADDKSVEQNCYNTLKTEVNEIESLNGDDFPPPPPPPPLLPEITIEQINSSTILPESVRSSGVIQDTTDLLPFVDDSLSSKTSQASKEDGDESKDHVTSSSTLRTPTGVLWTDF</sequence>
<evidence type="ECO:0000313" key="10">
    <source>
        <dbReference type="Proteomes" id="UP000274756"/>
    </source>
</evidence>
<dbReference type="InterPro" id="IPR035963">
    <property type="entry name" value="FERM_2"/>
</dbReference>
<dbReference type="FunFam" id="3.10.20.90:FF:000040">
    <property type="entry name" value="FERM, RhoGEF and pleckstrin domain-containing protein"/>
    <property type="match status" value="1"/>
</dbReference>
<dbReference type="GO" id="GO:0008092">
    <property type="term" value="F:cytoskeletal protein binding"/>
    <property type="evidence" value="ECO:0007669"/>
    <property type="project" value="InterPro"/>
</dbReference>
<dbReference type="CDD" id="cd14473">
    <property type="entry name" value="FERM_B-lobe"/>
    <property type="match status" value="1"/>
</dbReference>
<dbReference type="InterPro" id="IPR014847">
    <property type="entry name" value="FA"/>
</dbReference>
<dbReference type="InterPro" id="IPR019747">
    <property type="entry name" value="FERM_CS"/>
</dbReference>
<reference evidence="11" key="1">
    <citation type="submission" date="2017-02" db="UniProtKB">
        <authorList>
            <consortium name="WormBaseParasite"/>
        </authorList>
    </citation>
    <scope>IDENTIFICATION</scope>
</reference>
<evidence type="ECO:0000256" key="6">
    <source>
        <dbReference type="SAM" id="MobiDB-lite"/>
    </source>
</evidence>
<dbReference type="CDD" id="cd13193">
    <property type="entry name" value="FERM_C_FARP1-like"/>
    <property type="match status" value="1"/>
</dbReference>
<evidence type="ECO:0000313" key="8">
    <source>
        <dbReference type="EMBL" id="VDN56811.1"/>
    </source>
</evidence>
<dbReference type="SMART" id="SM01196">
    <property type="entry name" value="FERM_C"/>
    <property type="match status" value="1"/>
</dbReference>
<evidence type="ECO:0000256" key="3">
    <source>
        <dbReference type="ARBA" id="ARBA00022658"/>
    </source>
</evidence>
<accession>A0A0N4U692</accession>
<feature type="domain" description="FERM" evidence="7">
    <location>
        <begin position="46"/>
        <end position="330"/>
    </location>
</feature>
<dbReference type="PRINTS" id="PR00935">
    <property type="entry name" value="BAND41"/>
</dbReference>
<evidence type="ECO:0000256" key="5">
    <source>
        <dbReference type="ARBA" id="ARBA00043944"/>
    </source>
</evidence>
<evidence type="ECO:0000313" key="11">
    <source>
        <dbReference type="WBParaSite" id="DME_0000242401-mRNA-1"/>
    </source>
</evidence>
<dbReference type="Gene3D" id="3.10.20.90">
    <property type="entry name" value="Phosphatidylinositol 3-kinase Catalytic Subunit, Chain A, domain 1"/>
    <property type="match status" value="1"/>
</dbReference>
<keyword evidence="4" id="KW-0677">Repeat</keyword>
<dbReference type="InterPro" id="IPR014352">
    <property type="entry name" value="FERM/acyl-CoA-bd_prot_sf"/>
</dbReference>
<reference evidence="8 10" key="2">
    <citation type="submission" date="2018-11" db="EMBL/GenBank/DDBJ databases">
        <authorList>
            <consortium name="Pathogen Informatics"/>
        </authorList>
    </citation>
    <scope>NUCLEOTIDE SEQUENCE [LARGE SCALE GENOMIC DNA]</scope>
</reference>
<dbReference type="InterPro" id="IPR041788">
    <property type="entry name" value="FARP1/FARP2/FRMD7_FERM_C"/>
</dbReference>
<dbReference type="Proteomes" id="UP000038040">
    <property type="component" value="Unplaced"/>
</dbReference>
<dbReference type="InterPro" id="IPR019748">
    <property type="entry name" value="FERM_central"/>
</dbReference>
<dbReference type="InterPro" id="IPR000798">
    <property type="entry name" value="Ez/rad/moesin-like"/>
</dbReference>
<dbReference type="InterPro" id="IPR018979">
    <property type="entry name" value="FERM_N"/>
</dbReference>
<dbReference type="SUPFAM" id="SSF47031">
    <property type="entry name" value="Second domain of FERM"/>
    <property type="match status" value="1"/>
</dbReference>
<dbReference type="SMART" id="SM01195">
    <property type="entry name" value="FA"/>
    <property type="match status" value="1"/>
</dbReference>
<feature type="region of interest" description="Disordered" evidence="6">
    <location>
        <begin position="1023"/>
        <end position="1050"/>
    </location>
</feature>
<dbReference type="InterPro" id="IPR029071">
    <property type="entry name" value="Ubiquitin-like_domsf"/>
</dbReference>
<dbReference type="GO" id="GO:0005912">
    <property type="term" value="C:adherens junction"/>
    <property type="evidence" value="ECO:0007669"/>
    <property type="project" value="UniProtKB-SubCell"/>
</dbReference>
<evidence type="ECO:0000313" key="9">
    <source>
        <dbReference type="Proteomes" id="UP000038040"/>
    </source>
</evidence>
<keyword evidence="3" id="KW-0344">Guanine-nucleotide releasing factor</keyword>
<dbReference type="AlphaFoldDB" id="A0A0N4U692"/>
<evidence type="ECO:0000256" key="2">
    <source>
        <dbReference type="ARBA" id="ARBA00022025"/>
    </source>
</evidence>
<dbReference type="InterPro" id="IPR051835">
    <property type="entry name" value="RAC1-GEF"/>
</dbReference>
<dbReference type="Pfam" id="PF09379">
    <property type="entry name" value="FERM_N"/>
    <property type="match status" value="1"/>
</dbReference>
<dbReference type="PANTHER" id="PTHR45858:SF5">
    <property type="entry name" value="MOESIN_EZRIN_RADIXIN HOMOLOG 1"/>
    <property type="match status" value="1"/>
</dbReference>
<dbReference type="InterPro" id="IPR000299">
    <property type="entry name" value="FERM_domain"/>
</dbReference>
<dbReference type="Gene3D" id="2.30.29.30">
    <property type="entry name" value="Pleckstrin-homology domain (PH domain)/Phosphotyrosine-binding domain (PTB)"/>
    <property type="match status" value="1"/>
</dbReference>
<dbReference type="OrthoDB" id="9990815at2759"/>
<dbReference type="Gene3D" id="1.20.80.10">
    <property type="match status" value="1"/>
</dbReference>
<dbReference type="Proteomes" id="UP000274756">
    <property type="component" value="Unassembled WGS sequence"/>
</dbReference>
<dbReference type="Pfam" id="PF09380">
    <property type="entry name" value="FERM_C"/>
    <property type="match status" value="1"/>
</dbReference>
<dbReference type="GO" id="GO:0005085">
    <property type="term" value="F:guanyl-nucleotide exchange factor activity"/>
    <property type="evidence" value="ECO:0007669"/>
    <property type="project" value="UniProtKB-KW"/>
</dbReference>
<dbReference type="SMART" id="SM00295">
    <property type="entry name" value="B41"/>
    <property type="match status" value="1"/>
</dbReference>
<dbReference type="STRING" id="318479.A0A0N4U692"/>
<gene>
    <name evidence="8" type="ORF">DME_LOCUS6784</name>
</gene>
<dbReference type="InterPro" id="IPR018980">
    <property type="entry name" value="FERM_PH-like_C"/>
</dbReference>
<feature type="region of interest" description="Disordered" evidence="6">
    <location>
        <begin position="463"/>
        <end position="492"/>
    </location>
</feature>
<dbReference type="FunFam" id="2.30.29.30:FF:000002">
    <property type="entry name" value="Band 4.1-like protein 5 isoform 1"/>
    <property type="match status" value="1"/>
</dbReference>
<dbReference type="WBParaSite" id="DME_0000242401-mRNA-1">
    <property type="protein sequence ID" value="DME_0000242401-mRNA-1"/>
    <property type="gene ID" value="DME_0000242401"/>
</dbReference>
<dbReference type="EMBL" id="UYYG01001157">
    <property type="protein sequence ID" value="VDN56811.1"/>
    <property type="molecule type" value="Genomic_DNA"/>
</dbReference>
<evidence type="ECO:0000256" key="1">
    <source>
        <dbReference type="ARBA" id="ARBA00004536"/>
    </source>
</evidence>
<dbReference type="SUPFAM" id="SSF54236">
    <property type="entry name" value="Ubiquitin-like"/>
    <property type="match status" value="1"/>
</dbReference>